<dbReference type="STRING" id="1423801.FD50_GL000543"/>
<dbReference type="SUPFAM" id="SSF52540">
    <property type="entry name" value="P-loop containing nucleoside triphosphate hydrolases"/>
    <property type="match status" value="1"/>
</dbReference>
<dbReference type="GO" id="GO:0016301">
    <property type="term" value="F:kinase activity"/>
    <property type="evidence" value="ECO:0007669"/>
    <property type="project" value="UniProtKB-KW"/>
</dbReference>
<accession>A0A0R1UZH8</accession>
<reference evidence="1 2" key="1">
    <citation type="journal article" date="2015" name="Genome Announc.">
        <title>Expanding the biotechnology potential of lactobacilli through comparative genomics of 213 strains and associated genera.</title>
        <authorList>
            <person name="Sun Z."/>
            <person name="Harris H.M."/>
            <person name="McCann A."/>
            <person name="Guo C."/>
            <person name="Argimon S."/>
            <person name="Zhang W."/>
            <person name="Yang X."/>
            <person name="Jeffery I.B."/>
            <person name="Cooney J.C."/>
            <person name="Kagawa T.F."/>
            <person name="Liu W."/>
            <person name="Song Y."/>
            <person name="Salvetti E."/>
            <person name="Wrobel A."/>
            <person name="Rasinkangas P."/>
            <person name="Parkhill J."/>
            <person name="Rea M.C."/>
            <person name="O'Sullivan O."/>
            <person name="Ritari J."/>
            <person name="Douillard F.P."/>
            <person name="Paul Ross R."/>
            <person name="Yang R."/>
            <person name="Briner A.E."/>
            <person name="Felis G.E."/>
            <person name="de Vos W.M."/>
            <person name="Barrangou R."/>
            <person name="Klaenhammer T.R."/>
            <person name="Caufield P.W."/>
            <person name="Cui Y."/>
            <person name="Zhang H."/>
            <person name="O'Toole P.W."/>
        </authorList>
    </citation>
    <scope>NUCLEOTIDE SEQUENCE [LARGE SCALE GENOMIC DNA]</scope>
    <source>
        <strain evidence="1 2">DSM 16230</strain>
    </source>
</reference>
<evidence type="ECO:0000313" key="2">
    <source>
        <dbReference type="Proteomes" id="UP000051166"/>
    </source>
</evidence>
<protein>
    <submittedName>
        <fullName evidence="1">Kinase</fullName>
    </submittedName>
</protein>
<dbReference type="GeneID" id="98307978"/>
<evidence type="ECO:0000313" key="1">
    <source>
        <dbReference type="EMBL" id="KRL98735.1"/>
    </source>
</evidence>
<gene>
    <name evidence="1" type="ORF">FD50_GL000543</name>
</gene>
<name>A0A0R1UZH8_9LACO</name>
<dbReference type="OrthoDB" id="1648091at2"/>
<proteinExistence type="predicted"/>
<dbReference type="RefSeq" id="WP_056960692.1">
    <property type="nucleotide sequence ID" value="NZ_AZFQ01000036.1"/>
</dbReference>
<keyword evidence="1" id="KW-0418">Kinase</keyword>
<sequence>MRNHILILLAGANGTGKSYTSKIIKKAFPRLNLIPLDLFKEHIYDEIGFDNVAQKNLLDEIARQRFYDAIKMLMNLNKPLLGDYPFSYKQRPCLVELVKKYDYNVLTIRLEAKECVLYERQKLRDLDHSRHLGHLVSHYHLGDRRDESALDNLPSFEYFSKRIHERGYETFHLGTLITLNVNDYRKIDYNDLLNKIALFVDDRQ</sequence>
<dbReference type="EMBL" id="AZFQ01000036">
    <property type="protein sequence ID" value="KRL98735.1"/>
    <property type="molecule type" value="Genomic_DNA"/>
</dbReference>
<dbReference type="Gene3D" id="3.40.50.300">
    <property type="entry name" value="P-loop containing nucleotide triphosphate hydrolases"/>
    <property type="match status" value="1"/>
</dbReference>
<dbReference type="InterPro" id="IPR027417">
    <property type="entry name" value="P-loop_NTPase"/>
</dbReference>
<dbReference type="Proteomes" id="UP000051166">
    <property type="component" value="Unassembled WGS sequence"/>
</dbReference>
<keyword evidence="1" id="KW-0808">Transferase</keyword>
<dbReference type="PATRIC" id="fig|1423801.4.peg.552"/>
<organism evidence="1 2">
    <name type="scientific">Liquorilactobacillus satsumensis DSM 16230 = JCM 12392</name>
    <dbReference type="NCBI Taxonomy" id="1423801"/>
    <lineage>
        <taxon>Bacteria</taxon>
        <taxon>Bacillati</taxon>
        <taxon>Bacillota</taxon>
        <taxon>Bacilli</taxon>
        <taxon>Lactobacillales</taxon>
        <taxon>Lactobacillaceae</taxon>
        <taxon>Liquorilactobacillus</taxon>
    </lineage>
</organism>
<comment type="caution">
    <text evidence="1">The sequence shown here is derived from an EMBL/GenBank/DDBJ whole genome shotgun (WGS) entry which is preliminary data.</text>
</comment>
<dbReference type="AlphaFoldDB" id="A0A0R1UZH8"/>
<keyword evidence="2" id="KW-1185">Reference proteome</keyword>